<dbReference type="Proteomes" id="UP000470875">
    <property type="component" value="Unassembled WGS sequence"/>
</dbReference>
<keyword evidence="3" id="KW-1185">Reference proteome</keyword>
<evidence type="ECO:0000313" key="2">
    <source>
        <dbReference type="EMBL" id="MSS83371.1"/>
    </source>
</evidence>
<reference evidence="2 3" key="1">
    <citation type="submission" date="2019-08" db="EMBL/GenBank/DDBJ databases">
        <title>In-depth cultivation of the pig gut microbiome towards novel bacterial diversity and tailored functional studies.</title>
        <authorList>
            <person name="Wylensek D."/>
            <person name="Hitch T.C.A."/>
            <person name="Clavel T."/>
        </authorList>
    </citation>
    <scope>NUCLEOTIDE SEQUENCE [LARGE SCALE GENOMIC DNA]</scope>
    <source>
        <strain evidence="2 3">WB03_NA08</strain>
    </source>
</reference>
<evidence type="ECO:0000313" key="3">
    <source>
        <dbReference type="Proteomes" id="UP000470875"/>
    </source>
</evidence>
<protein>
    <submittedName>
        <fullName evidence="2">Uncharacterized protein</fullName>
    </submittedName>
</protein>
<dbReference type="AlphaFoldDB" id="A0A6N7W1V2"/>
<name>A0A6N7W1V2_9ACTO</name>
<organism evidence="2 3">
    <name type="scientific">Scrofimicrobium canadense</name>
    <dbReference type="NCBI Taxonomy" id="2652290"/>
    <lineage>
        <taxon>Bacteria</taxon>
        <taxon>Bacillati</taxon>
        <taxon>Actinomycetota</taxon>
        <taxon>Actinomycetes</taxon>
        <taxon>Actinomycetales</taxon>
        <taxon>Actinomycetaceae</taxon>
        <taxon>Scrofimicrobium</taxon>
    </lineage>
</organism>
<dbReference type="EMBL" id="VULO01000001">
    <property type="protein sequence ID" value="MSS83371.1"/>
    <property type="molecule type" value="Genomic_DNA"/>
</dbReference>
<sequence length="261" mass="28801">MRSLRSAGATAPDAALRDEAQRIIALWDGAALNPRYLCLVLERLDEIDGPSPEPAVLRLGAAYRGTYPDSSTGLDASTSQRIRDLGQHSEDACVPGNDLEAQLVADAYLAAQALSPQAYRKFLTALRQQFSEVTDVAFQRRRSLFLQRVLSRPRILRTPFAAKWESALRENLEGELARIETSCKDGDFRTETSDTVAKGPIVIRRSTQKKIRIAQDAGESHKPVTPPELTTERALDDTSSLEDIADLFAHKRSKGTSPQNN</sequence>
<dbReference type="RefSeq" id="WP_154542735.1">
    <property type="nucleotide sequence ID" value="NZ_VULO01000001.1"/>
</dbReference>
<proteinExistence type="predicted"/>
<comment type="caution">
    <text evidence="2">The sequence shown here is derived from an EMBL/GenBank/DDBJ whole genome shotgun (WGS) entry which is preliminary data.</text>
</comment>
<evidence type="ECO:0000256" key="1">
    <source>
        <dbReference type="SAM" id="MobiDB-lite"/>
    </source>
</evidence>
<accession>A0A6N7W1V2</accession>
<feature type="region of interest" description="Disordered" evidence="1">
    <location>
        <begin position="214"/>
        <end position="238"/>
    </location>
</feature>
<gene>
    <name evidence="2" type="ORF">FYJ24_01050</name>
</gene>